<dbReference type="EMBL" id="CP096660">
    <property type="protein sequence ID" value="UPV76326.1"/>
    <property type="molecule type" value="Genomic_DNA"/>
</dbReference>
<feature type="compositionally biased region" description="Acidic residues" evidence="1">
    <location>
        <begin position="10"/>
        <end position="20"/>
    </location>
</feature>
<evidence type="ECO:0000313" key="2">
    <source>
        <dbReference type="EMBL" id="UPV76326.1"/>
    </source>
</evidence>
<protein>
    <submittedName>
        <fullName evidence="2">Uncharacterized protein</fullName>
    </submittedName>
</protein>
<dbReference type="GeneID" id="72187408"/>
<dbReference type="AlphaFoldDB" id="A0A8U0I064"/>
<dbReference type="KEGG" id="halx:M0R89_19375"/>
<proteinExistence type="predicted"/>
<evidence type="ECO:0000313" key="3">
    <source>
        <dbReference type="Proteomes" id="UP000830729"/>
    </source>
</evidence>
<reference evidence="2 3" key="1">
    <citation type="submission" date="2022-04" db="EMBL/GenBank/DDBJ databases">
        <title>Diverse halophilic archaea isolated from saline environments.</title>
        <authorList>
            <person name="Cui H.-L."/>
        </authorList>
    </citation>
    <scope>NUCLEOTIDE SEQUENCE [LARGE SCALE GENOMIC DNA]</scope>
    <source>
        <strain evidence="2 3">XZYJT49</strain>
        <plasmid evidence="2 3">unnamed1</plasmid>
    </source>
</reference>
<dbReference type="Pfam" id="PF24336">
    <property type="entry name" value="DUF7504"/>
    <property type="match status" value="1"/>
</dbReference>
<evidence type="ECO:0000256" key="1">
    <source>
        <dbReference type="SAM" id="MobiDB-lite"/>
    </source>
</evidence>
<feature type="region of interest" description="Disordered" evidence="1">
    <location>
        <begin position="1"/>
        <end position="20"/>
    </location>
</feature>
<geneLocation type="plasmid" evidence="2 3">
    <name>unnamed1</name>
</geneLocation>
<name>A0A8U0I064_9EURY</name>
<keyword evidence="2" id="KW-0614">Plasmid</keyword>
<sequence>MTTDRSTPREDDDEPPGDEFDAFLNTLNELKSTGCNLLVVGDAPREVFTRASSQLLGDSDILRYRVLAVTDATTRSVADRLPDPETAPRPLAETTRILNHAGVPRSVTDESAAPPELAGIRETCVADPQLRGLQSCLAEAIQEVVDSAESLNPADLRVGVDSLTPLVEYHGADVVRRCLDMVGGHVRDNDAMAHYVLPGGYRSERVQSVVPAADAVIELRTVDPDEYDHDVQQRWHVPDRDLATGWTPL</sequence>
<accession>A0A8U0I064</accession>
<dbReference type="RefSeq" id="WP_248652359.1">
    <property type="nucleotide sequence ID" value="NZ_CP096660.1"/>
</dbReference>
<gene>
    <name evidence="2" type="ORF">M0R89_19375</name>
</gene>
<dbReference type="InterPro" id="IPR055927">
    <property type="entry name" value="DUF7504"/>
</dbReference>
<dbReference type="Proteomes" id="UP000830729">
    <property type="component" value="Plasmid unnamed1"/>
</dbReference>
<keyword evidence="3" id="KW-1185">Reference proteome</keyword>
<organism evidence="2 3">
    <name type="scientific">Halorussus limi</name>
    <dbReference type="NCBI Taxonomy" id="2938695"/>
    <lineage>
        <taxon>Archaea</taxon>
        <taxon>Methanobacteriati</taxon>
        <taxon>Methanobacteriota</taxon>
        <taxon>Stenosarchaea group</taxon>
        <taxon>Halobacteria</taxon>
        <taxon>Halobacteriales</taxon>
        <taxon>Haladaptataceae</taxon>
        <taxon>Halorussus</taxon>
    </lineage>
</organism>